<name>A0AAP0DQM4_9ASTR</name>
<feature type="compositionally biased region" description="Basic and acidic residues" evidence="1">
    <location>
        <begin position="365"/>
        <end position="377"/>
    </location>
</feature>
<comment type="caution">
    <text evidence="3">The sequence shown here is derived from an EMBL/GenBank/DDBJ whole genome shotgun (WGS) entry which is preliminary data.</text>
</comment>
<dbReference type="InterPro" id="IPR009719">
    <property type="entry name" value="GIP1_N"/>
</dbReference>
<keyword evidence="4" id="KW-1185">Reference proteome</keyword>
<feature type="compositionally biased region" description="Low complexity" evidence="1">
    <location>
        <begin position="290"/>
        <end position="300"/>
    </location>
</feature>
<protein>
    <recommendedName>
        <fullName evidence="2">GBF-interacting protein 1 N-terminal domain-containing protein</fullName>
    </recommendedName>
</protein>
<dbReference type="Proteomes" id="UP001408789">
    <property type="component" value="Unassembled WGS sequence"/>
</dbReference>
<feature type="compositionally biased region" description="Basic and acidic residues" evidence="1">
    <location>
        <begin position="66"/>
        <end position="80"/>
    </location>
</feature>
<dbReference type="SUPFAM" id="SSF46934">
    <property type="entry name" value="UBA-like"/>
    <property type="match status" value="1"/>
</dbReference>
<sequence>MSSGVKVSIPNSVRKTIQNLKEITGNHSEDEIYAMLRDCSMDPNETAQKLLSQDPFHEVRRKRDRKKEQNVIKEPTEPRWKPGMQGRGNRGGRGSYLSRHSSHDAGSSKKALSGKENEINQGADDRVILPAPQDKKNKEISMVASSSIVAENTSAVPVSIINESEVQILTAASGDLPASDPILIPLQDSQLPVGTIRRELGSQQSSPEKVNEAPAETKIKTAPGPEVENSFMQGDEFNLVSSSIGRPPSNHNNRPQKVTGPHKVGLGKEWKPKPTNSLPPQESDIPIEAHSSSKPESSISDSKESHIPDGQQVIIPNHLHVPEAEKLGFCFGSFDASFGLNSNTLSGPGPISDSSPSISEASEETTQHVEEQPDRNQDVLATADDGDCPDRPPSSSNVHENLSPKGDLSSNVGPEHTVSKQETSLPVPGHQYPVVHPSTNLSFGFIPPIIGNQRAPFESNDSQPLDASRVPSFVVQQPFDPAGYYPQFYRSGGDSDGRISPFHTPKYNGNVPVLSQQTSQSSQEVGNSLMLSGAGPTPLATQAGGVMLSSIAVTQQPLPVFRQPTGLHLPHYPPNYIPYGPYYSPFYIPQPAIHQFLSNGAFPQQPPAGSMHPAPPVSTPKHPLQQYKPGSNTANLGMYGPYGSNPAGYNLNSAVTAGNSTSNEELGGSQFKESNVYVTGQQSEGSGVWIPAPGRDISGLQPSPFYNLPQGSQVAYTPPQAAHATFASIYQPVTTTSIHPLLQQPQTIAGGGDMVGPTSTVYQQPPQPPQINWPNNY</sequence>
<feature type="domain" description="GBF-interacting protein 1 N-terminal" evidence="2">
    <location>
        <begin position="9"/>
        <end position="68"/>
    </location>
</feature>
<feature type="compositionally biased region" description="Basic and acidic residues" evidence="1">
    <location>
        <begin position="209"/>
        <end position="219"/>
    </location>
</feature>
<dbReference type="GO" id="GO:0051082">
    <property type="term" value="F:unfolded protein binding"/>
    <property type="evidence" value="ECO:0007669"/>
    <property type="project" value="TreeGrafter"/>
</dbReference>
<feature type="compositionally biased region" description="Basic and acidic residues" evidence="1">
    <location>
        <begin position="101"/>
        <end position="121"/>
    </location>
</feature>
<feature type="compositionally biased region" description="Low complexity" evidence="1">
    <location>
        <begin position="346"/>
        <end position="360"/>
    </location>
</feature>
<organism evidence="3 4">
    <name type="scientific">Deinandra increscens subsp. villosa</name>
    <dbReference type="NCBI Taxonomy" id="3103831"/>
    <lineage>
        <taxon>Eukaryota</taxon>
        <taxon>Viridiplantae</taxon>
        <taxon>Streptophyta</taxon>
        <taxon>Embryophyta</taxon>
        <taxon>Tracheophyta</taxon>
        <taxon>Spermatophyta</taxon>
        <taxon>Magnoliopsida</taxon>
        <taxon>eudicotyledons</taxon>
        <taxon>Gunneridae</taxon>
        <taxon>Pentapetalae</taxon>
        <taxon>asterids</taxon>
        <taxon>campanulids</taxon>
        <taxon>Asterales</taxon>
        <taxon>Asteraceae</taxon>
        <taxon>Asteroideae</taxon>
        <taxon>Heliantheae alliance</taxon>
        <taxon>Madieae</taxon>
        <taxon>Madiinae</taxon>
        <taxon>Deinandra</taxon>
    </lineage>
</organism>
<feature type="region of interest" description="Disordered" evidence="1">
    <location>
        <begin position="749"/>
        <end position="777"/>
    </location>
</feature>
<dbReference type="PANTHER" id="PTHR46775:SF1">
    <property type="entry name" value="FLOCCULATION PROTEIN (DUF1296)"/>
    <property type="match status" value="1"/>
</dbReference>
<feature type="region of interest" description="Disordered" evidence="1">
    <location>
        <begin position="198"/>
        <end position="306"/>
    </location>
</feature>
<evidence type="ECO:0000259" key="2">
    <source>
        <dbReference type="Pfam" id="PF06972"/>
    </source>
</evidence>
<feature type="region of interest" description="Disordered" evidence="1">
    <location>
        <begin position="44"/>
        <end position="121"/>
    </location>
</feature>
<dbReference type="AlphaFoldDB" id="A0AAP0DQM4"/>
<dbReference type="InterPro" id="IPR009060">
    <property type="entry name" value="UBA-like_sf"/>
</dbReference>
<gene>
    <name evidence="3" type="ORF">SSX86_005755</name>
</gene>
<feature type="compositionally biased region" description="Polar residues" evidence="1">
    <location>
        <begin position="239"/>
        <end position="256"/>
    </location>
</feature>
<accession>A0AAP0DQM4</accession>
<dbReference type="EMBL" id="JBCNJP010000007">
    <property type="protein sequence ID" value="KAK9077418.1"/>
    <property type="molecule type" value="Genomic_DNA"/>
</dbReference>
<dbReference type="PANTHER" id="PTHR46775">
    <property type="entry name" value="FLOCCULATION PROTEIN (DUF1296)"/>
    <property type="match status" value="1"/>
</dbReference>
<evidence type="ECO:0000256" key="1">
    <source>
        <dbReference type="SAM" id="MobiDB-lite"/>
    </source>
</evidence>
<proteinExistence type="predicted"/>
<dbReference type="InterPro" id="IPR044277">
    <property type="entry name" value="GIP1"/>
</dbReference>
<evidence type="ECO:0000313" key="4">
    <source>
        <dbReference type="Proteomes" id="UP001408789"/>
    </source>
</evidence>
<feature type="region of interest" description="Disordered" evidence="1">
    <location>
        <begin position="345"/>
        <end position="427"/>
    </location>
</feature>
<evidence type="ECO:0000313" key="3">
    <source>
        <dbReference type="EMBL" id="KAK9077418.1"/>
    </source>
</evidence>
<feature type="compositionally biased region" description="Gly residues" evidence="1">
    <location>
        <begin position="85"/>
        <end position="94"/>
    </location>
</feature>
<reference evidence="3 4" key="1">
    <citation type="submission" date="2024-04" db="EMBL/GenBank/DDBJ databases">
        <title>The reference genome of an endangered Asteraceae, Deinandra increscens subsp. villosa, native to the Central Coast of California.</title>
        <authorList>
            <person name="Guilliams M."/>
            <person name="Hasenstab-Lehman K."/>
            <person name="Meyer R."/>
            <person name="Mcevoy S."/>
        </authorList>
    </citation>
    <scope>NUCLEOTIDE SEQUENCE [LARGE SCALE GENOMIC DNA]</scope>
    <source>
        <tissue evidence="3">Leaf</tissue>
    </source>
</reference>
<dbReference type="Pfam" id="PF06972">
    <property type="entry name" value="GIP1_N"/>
    <property type="match status" value="1"/>
</dbReference>
<feature type="region of interest" description="Disordered" evidence="1">
    <location>
        <begin position="599"/>
        <end position="624"/>
    </location>
</feature>